<proteinExistence type="predicted"/>
<comment type="caution">
    <text evidence="1">The sequence shown here is derived from an EMBL/GenBank/DDBJ whole genome shotgun (WGS) entry which is preliminary data.</text>
</comment>
<protein>
    <submittedName>
        <fullName evidence="1">Uncharacterized protein</fullName>
    </submittedName>
</protein>
<dbReference type="STRING" id="1925591.BI308_25470"/>
<accession>A0A1L9QJB6</accession>
<dbReference type="AlphaFoldDB" id="A0A1L9QJB6"/>
<gene>
    <name evidence="1" type="ORF">BI308_25470</name>
</gene>
<reference evidence="1" key="1">
    <citation type="submission" date="2016-10" db="EMBL/GenBank/DDBJ databases">
        <title>CRISPR-Cas defence system in Roseofilum reptotaenium: evidence of a bacteriophage-cyanobacterium arms race in the coral black band disease.</title>
        <authorList>
            <person name="Buerger P."/>
            <person name="Wood-Charlson E.M."/>
            <person name="Weynberg K.D."/>
            <person name="Willis B."/>
            <person name="Van Oppen M.J."/>
        </authorList>
    </citation>
    <scope>NUCLEOTIDE SEQUENCE [LARGE SCALE GENOMIC DNA]</scope>
    <source>
        <strain evidence="1">AO1-A</strain>
    </source>
</reference>
<sequence>MSLYPHEVELLDRPTRFRNYINSLGDDELIEFCKAMRPNDFSPILEALEQWADSRRFSPADFYWWLIEHQAELPGLDPEDYDPEEYHL</sequence>
<dbReference type="Proteomes" id="UP000183940">
    <property type="component" value="Unassembled WGS sequence"/>
</dbReference>
<name>A0A1L9QJB6_9CYAN</name>
<keyword evidence="2" id="KW-1185">Reference proteome</keyword>
<evidence type="ECO:0000313" key="1">
    <source>
        <dbReference type="EMBL" id="OJJ13857.1"/>
    </source>
</evidence>
<dbReference type="EMBL" id="MLAW01000090">
    <property type="protein sequence ID" value="OJJ13857.1"/>
    <property type="molecule type" value="Genomic_DNA"/>
</dbReference>
<organism evidence="1 2">
    <name type="scientific">Roseofilum reptotaenium AO1-A</name>
    <dbReference type="NCBI Taxonomy" id="1925591"/>
    <lineage>
        <taxon>Bacteria</taxon>
        <taxon>Bacillati</taxon>
        <taxon>Cyanobacteriota</taxon>
        <taxon>Cyanophyceae</taxon>
        <taxon>Desertifilales</taxon>
        <taxon>Desertifilaceae</taxon>
        <taxon>Roseofilum</taxon>
    </lineage>
</organism>
<evidence type="ECO:0000313" key="2">
    <source>
        <dbReference type="Proteomes" id="UP000183940"/>
    </source>
</evidence>